<sequence>MRAIFFDLDGTLVALPDSFAELFAAALADHGVRADDERHEFFTEAFFERLDDCHPEPYRAAMSDLGEAFGLDAPAEELAESYAEREAAAIELRVGARETLDALAAAESAESAAADSTATDSTAGPTDTAVALGVLTNGGGRGQRRKLAVHGLADYFEAVVVSAEVGAGKPDPEIFAAARDAVPADEYVFVADDRDRDVRPAQRAGFTGVYVGESETEDANVDDAERPDHCVESLREVPALFEYGSGSLGG</sequence>
<dbReference type="KEGG" id="haxz:M0R88_11180"/>
<dbReference type="PANTHER" id="PTHR43316:SF3">
    <property type="entry name" value="HALOACID DEHALOGENASE, TYPE II (AFU_ORTHOLOGUE AFUA_2G07750)-RELATED"/>
    <property type="match status" value="1"/>
</dbReference>
<keyword evidence="2 3" id="KW-0378">Hydrolase</keyword>
<dbReference type="InterPro" id="IPR036412">
    <property type="entry name" value="HAD-like_sf"/>
</dbReference>
<dbReference type="PANTHER" id="PTHR43316">
    <property type="entry name" value="HYDROLASE, HALOACID DELAHOGENASE-RELATED"/>
    <property type="match status" value="1"/>
</dbReference>
<dbReference type="InterPro" id="IPR006439">
    <property type="entry name" value="HAD-SF_hydro_IA"/>
</dbReference>
<evidence type="ECO:0000256" key="1">
    <source>
        <dbReference type="ARBA" id="ARBA00007958"/>
    </source>
</evidence>
<dbReference type="Pfam" id="PF00702">
    <property type="entry name" value="Hydrolase"/>
    <property type="match status" value="1"/>
</dbReference>
<reference evidence="3" key="1">
    <citation type="submission" date="2022-04" db="EMBL/GenBank/DDBJ databases">
        <title>Diverse halophilic archaea isolated from saline environments.</title>
        <authorList>
            <person name="Cui H.-L."/>
        </authorList>
    </citation>
    <scope>NUCLEOTIDE SEQUENCE</scope>
    <source>
        <strain evidence="3">XZYJT40</strain>
    </source>
</reference>
<dbReference type="InterPro" id="IPR023214">
    <property type="entry name" value="HAD_sf"/>
</dbReference>
<dbReference type="NCBIfam" id="TIGR01549">
    <property type="entry name" value="HAD-SF-IA-v1"/>
    <property type="match status" value="1"/>
</dbReference>
<dbReference type="InterPro" id="IPR023198">
    <property type="entry name" value="PGP-like_dom2"/>
</dbReference>
<dbReference type="AlphaFoldDB" id="A0A8U0IDF2"/>
<name>A0A8U0IDF2_9EURY</name>
<accession>A0A8U0IDF2</accession>
<dbReference type="Gene3D" id="1.10.150.240">
    <property type="entry name" value="Putative phosphatase, domain 2"/>
    <property type="match status" value="1"/>
</dbReference>
<proteinExistence type="inferred from homology"/>
<keyword evidence="4" id="KW-1185">Reference proteome</keyword>
<comment type="similarity">
    <text evidence="1">Belongs to the HAD-like hydrolase superfamily.</text>
</comment>
<evidence type="ECO:0000313" key="4">
    <source>
        <dbReference type="Proteomes" id="UP000830434"/>
    </source>
</evidence>
<dbReference type="GO" id="GO:0016787">
    <property type="term" value="F:hydrolase activity"/>
    <property type="evidence" value="ECO:0007669"/>
    <property type="project" value="UniProtKB-KW"/>
</dbReference>
<evidence type="ECO:0000313" key="3">
    <source>
        <dbReference type="EMBL" id="UPV99089.1"/>
    </source>
</evidence>
<gene>
    <name evidence="3" type="ORF">M0R88_11180</name>
</gene>
<dbReference type="InterPro" id="IPR051540">
    <property type="entry name" value="S-2-haloacid_dehalogenase"/>
</dbReference>
<dbReference type="GeneID" id="72190425"/>
<organism evidence="3 4">
    <name type="scientific">Halorussus gelatinilyticus</name>
    <dbReference type="NCBI Taxonomy" id="2937524"/>
    <lineage>
        <taxon>Archaea</taxon>
        <taxon>Methanobacteriati</taxon>
        <taxon>Methanobacteriota</taxon>
        <taxon>Stenosarchaea group</taxon>
        <taxon>Halobacteria</taxon>
        <taxon>Halobacteriales</taxon>
        <taxon>Haladaptataceae</taxon>
        <taxon>Halorussus</taxon>
    </lineage>
</organism>
<evidence type="ECO:0000256" key="2">
    <source>
        <dbReference type="ARBA" id="ARBA00022801"/>
    </source>
</evidence>
<dbReference type="SUPFAM" id="SSF56784">
    <property type="entry name" value="HAD-like"/>
    <property type="match status" value="1"/>
</dbReference>
<dbReference type="PROSITE" id="PS01228">
    <property type="entry name" value="COF_1"/>
    <property type="match status" value="1"/>
</dbReference>
<dbReference type="SFLD" id="SFLDS00003">
    <property type="entry name" value="Haloacid_Dehalogenase"/>
    <property type="match status" value="1"/>
</dbReference>
<dbReference type="RefSeq" id="WP_248653592.1">
    <property type="nucleotide sequence ID" value="NZ_CP096658.1"/>
</dbReference>
<dbReference type="Gene3D" id="3.40.50.1000">
    <property type="entry name" value="HAD superfamily/HAD-like"/>
    <property type="match status" value="2"/>
</dbReference>
<dbReference type="Proteomes" id="UP000830434">
    <property type="component" value="Chromosome"/>
</dbReference>
<dbReference type="SFLD" id="SFLDG01129">
    <property type="entry name" value="C1.5:_HAD__Beta-PGM__Phosphata"/>
    <property type="match status" value="1"/>
</dbReference>
<protein>
    <submittedName>
        <fullName evidence="3">HAD family hydrolase</fullName>
    </submittedName>
</protein>
<dbReference type="EMBL" id="CP096658">
    <property type="protein sequence ID" value="UPV99089.1"/>
    <property type="molecule type" value="Genomic_DNA"/>
</dbReference>